<dbReference type="STRING" id="1184151.AW736_22955"/>
<evidence type="ECO:0000313" key="2">
    <source>
        <dbReference type="Proteomes" id="UP000078486"/>
    </source>
</evidence>
<proteinExistence type="predicted"/>
<comment type="caution">
    <text evidence="1">The sequence shown here is derived from an EMBL/GenBank/DDBJ whole genome shotgun (WGS) entry which is preliminary data.</text>
</comment>
<organism evidence="1 2">
    <name type="scientific">Termitidicoccus mucosus</name>
    <dbReference type="NCBI Taxonomy" id="1184151"/>
    <lineage>
        <taxon>Bacteria</taxon>
        <taxon>Pseudomonadati</taxon>
        <taxon>Verrucomicrobiota</taxon>
        <taxon>Opitutia</taxon>
        <taxon>Opitutales</taxon>
        <taxon>Opitutaceae</taxon>
        <taxon>Termitidicoccus</taxon>
    </lineage>
</organism>
<evidence type="ECO:0000313" key="1">
    <source>
        <dbReference type="EMBL" id="OAM87430.1"/>
    </source>
</evidence>
<dbReference type="Proteomes" id="UP000078486">
    <property type="component" value="Unassembled WGS sequence"/>
</dbReference>
<sequence>MYVYESRTVKDYAAEPEKLAARLALLGFTDVYLTCGSGAKSAAGLALAWRRTFIRVAHGHGMRVHAQTLERGRLFVDDQAVIEDCAAVLDYNKSVVPGERFAGVSADLEPHIMKHGAAERPKELALVWDSEKNAGIGRDNDLLLKRTTEVLALARKTIGPLPLRQAVGFFFQNRYDAGEVANGGARQFLQSCDALIVMAYNNRKERIWSMAEPTIKAAGSRPACVSVCIKTSHGIQNGKADPTSLQPLGWDNMSDAVKYIISKGETTRAFLGVDIYEYQGFEMMWADAVVNQPR</sequence>
<gene>
    <name evidence="1" type="ORF">AW736_22955</name>
</gene>
<accession>A0A178IBS2</accession>
<reference evidence="1 2" key="1">
    <citation type="submission" date="2016-01" db="EMBL/GenBank/DDBJ databases">
        <title>High potential of lignocellulose degradation of a new Verrucomicrobia species.</title>
        <authorList>
            <person name="Wang Y."/>
            <person name="Shi Y."/>
            <person name="Qiu Z."/>
            <person name="Liu S."/>
            <person name="Yang H."/>
        </authorList>
    </citation>
    <scope>NUCLEOTIDE SEQUENCE [LARGE SCALE GENOMIC DNA]</scope>
    <source>
        <strain evidence="1 2">TSB47</strain>
    </source>
</reference>
<name>A0A178IBS2_9BACT</name>
<protein>
    <submittedName>
        <fullName evidence="1">Uncharacterized protein</fullName>
    </submittedName>
</protein>
<dbReference type="AlphaFoldDB" id="A0A178IBS2"/>
<keyword evidence="2" id="KW-1185">Reference proteome</keyword>
<dbReference type="EMBL" id="LRRQ01000171">
    <property type="protein sequence ID" value="OAM87430.1"/>
    <property type="molecule type" value="Genomic_DNA"/>
</dbReference>